<dbReference type="Pfam" id="PF16541">
    <property type="entry name" value="AltA1"/>
    <property type="match status" value="1"/>
</dbReference>
<evidence type="ECO:0000313" key="9">
    <source>
        <dbReference type="Proteomes" id="UP001056012"/>
    </source>
</evidence>
<keyword evidence="2" id="KW-0964">Secreted</keyword>
<feature type="domain" description="AA1-like" evidence="7">
    <location>
        <begin position="42"/>
        <end position="161"/>
    </location>
</feature>
<organism evidence="8 9">
    <name type="scientific">Curvularia clavata</name>
    <dbReference type="NCBI Taxonomy" id="95742"/>
    <lineage>
        <taxon>Eukaryota</taxon>
        <taxon>Fungi</taxon>
        <taxon>Dikarya</taxon>
        <taxon>Ascomycota</taxon>
        <taxon>Pezizomycotina</taxon>
        <taxon>Dothideomycetes</taxon>
        <taxon>Pleosporomycetidae</taxon>
        <taxon>Pleosporales</taxon>
        <taxon>Pleosporineae</taxon>
        <taxon>Pleosporaceae</taxon>
        <taxon>Curvularia</taxon>
    </lineage>
</organism>
<dbReference type="Proteomes" id="UP001056012">
    <property type="component" value="Chromosome 4"/>
</dbReference>
<evidence type="ECO:0000256" key="4">
    <source>
        <dbReference type="ARBA" id="ARBA00023157"/>
    </source>
</evidence>
<evidence type="ECO:0000256" key="5">
    <source>
        <dbReference type="PROSITE-ProRule" id="PRU01243"/>
    </source>
</evidence>
<comment type="subcellular location">
    <subcellularLocation>
        <location evidence="1">Secreted</location>
    </subcellularLocation>
</comment>
<reference evidence="8" key="1">
    <citation type="submission" date="2021-12" db="EMBL/GenBank/DDBJ databases">
        <title>Curvularia clavata genome.</title>
        <authorList>
            <person name="Cao Y."/>
        </authorList>
    </citation>
    <scope>NUCLEOTIDE SEQUENCE</scope>
    <source>
        <strain evidence="8">Yc1106</strain>
    </source>
</reference>
<keyword evidence="3 6" id="KW-0732">Signal</keyword>
<dbReference type="AlphaFoldDB" id="A0A9Q8ZB96"/>
<dbReference type="OrthoDB" id="3928926at2759"/>
<evidence type="ECO:0000259" key="7">
    <source>
        <dbReference type="PROSITE" id="PS51895"/>
    </source>
</evidence>
<feature type="signal peptide" evidence="6">
    <location>
        <begin position="1"/>
        <end position="16"/>
    </location>
</feature>
<evidence type="ECO:0000313" key="8">
    <source>
        <dbReference type="EMBL" id="USP78932.1"/>
    </source>
</evidence>
<keyword evidence="9" id="KW-1185">Reference proteome</keyword>
<keyword evidence="4 5" id="KW-1015">Disulfide bond</keyword>
<feature type="chain" id="PRO_5040283263" evidence="6">
    <location>
        <begin position="17"/>
        <end position="163"/>
    </location>
</feature>
<evidence type="ECO:0000256" key="6">
    <source>
        <dbReference type="SAM" id="SignalP"/>
    </source>
</evidence>
<evidence type="ECO:0000256" key="2">
    <source>
        <dbReference type="ARBA" id="ARBA00022525"/>
    </source>
</evidence>
<dbReference type="GO" id="GO:0005576">
    <property type="term" value="C:extracellular region"/>
    <property type="evidence" value="ECO:0007669"/>
    <property type="project" value="UniProtKB-SubCell"/>
</dbReference>
<dbReference type="EMBL" id="CP089277">
    <property type="protein sequence ID" value="USP78932.1"/>
    <property type="molecule type" value="Genomic_DNA"/>
</dbReference>
<dbReference type="InterPro" id="IPR032382">
    <property type="entry name" value="AltA1"/>
</dbReference>
<gene>
    <name evidence="8" type="ORF">yc1106_06206</name>
</gene>
<dbReference type="VEuPathDB" id="FungiDB:yc1106_06206"/>
<dbReference type="PROSITE" id="PS51895">
    <property type="entry name" value="AA1"/>
    <property type="match status" value="1"/>
</dbReference>
<dbReference type="Gene3D" id="2.40.350.20">
    <property type="match status" value="1"/>
</dbReference>
<comment type="caution">
    <text evidence="5">Lacks conserved residue(s) required for the propagation of feature annotation.</text>
</comment>
<name>A0A9Q8ZB96_CURCL</name>
<evidence type="ECO:0000256" key="1">
    <source>
        <dbReference type="ARBA" id="ARBA00004613"/>
    </source>
</evidence>
<sequence>MKFTIITSLLAASGLASVVPLEAREATPAAAPTLETRQVTQSGDNVWKVSDFVGRKPEGTYWGLFSFKLNAGSGDSTFGMSCSASGVFGVQERRWYQCGENLSMWFAYENENNGLWIRQGEGGDAVQGTTDFPNVCRAGGSGPNDQVCNGVADRYVTLLHLPS</sequence>
<evidence type="ECO:0000256" key="3">
    <source>
        <dbReference type="ARBA" id="ARBA00022729"/>
    </source>
</evidence>
<accession>A0A9Q8ZB96</accession>
<feature type="disulfide bond" evidence="5">
    <location>
        <begin position="136"/>
        <end position="148"/>
    </location>
</feature>
<protein>
    <submittedName>
        <fullName evidence="8">Major allergen Alt a 1</fullName>
    </submittedName>
</protein>
<proteinExistence type="predicted"/>